<organism evidence="11 12">
    <name type="scientific">Echinops telfairi</name>
    <name type="common">Lesser hedgehog tenrec</name>
    <dbReference type="NCBI Taxonomy" id="9371"/>
    <lineage>
        <taxon>Eukaryota</taxon>
        <taxon>Metazoa</taxon>
        <taxon>Chordata</taxon>
        <taxon>Craniata</taxon>
        <taxon>Vertebrata</taxon>
        <taxon>Euteleostomi</taxon>
        <taxon>Mammalia</taxon>
        <taxon>Eutheria</taxon>
        <taxon>Afrotheria</taxon>
        <taxon>Tenrecidae</taxon>
        <taxon>Tenrecinae</taxon>
        <taxon>Echinops</taxon>
    </lineage>
</organism>
<proteinExistence type="inferred from homology"/>
<keyword evidence="3" id="KW-0479">Metal-binding</keyword>
<evidence type="ECO:0000256" key="5">
    <source>
        <dbReference type="ARBA" id="ARBA00022833"/>
    </source>
</evidence>
<dbReference type="InterPro" id="IPR024161">
    <property type="entry name" value="Znf_nanos-typ"/>
</dbReference>
<evidence type="ECO:0000256" key="2">
    <source>
        <dbReference type="ARBA" id="ARBA00022490"/>
    </source>
</evidence>
<dbReference type="InterPro" id="IPR038129">
    <property type="entry name" value="Nanos_sf"/>
</dbReference>
<dbReference type="Proteomes" id="UP000694863">
    <property type="component" value="Unplaced"/>
</dbReference>
<evidence type="ECO:0000256" key="6">
    <source>
        <dbReference type="ARBA" id="ARBA00022845"/>
    </source>
</evidence>
<evidence type="ECO:0000256" key="1">
    <source>
        <dbReference type="ARBA" id="ARBA00004496"/>
    </source>
</evidence>
<dbReference type="InterPro" id="IPR008705">
    <property type="entry name" value="Nanos/Xcar2"/>
</dbReference>
<evidence type="ECO:0000313" key="11">
    <source>
        <dbReference type="Proteomes" id="UP000694863"/>
    </source>
</evidence>
<keyword evidence="4 8" id="KW-0863">Zinc-finger</keyword>
<dbReference type="Pfam" id="PF05741">
    <property type="entry name" value="zf-nanos"/>
    <property type="match status" value="1"/>
</dbReference>
<evidence type="ECO:0000256" key="9">
    <source>
        <dbReference type="SAM" id="MobiDB-lite"/>
    </source>
</evidence>
<comment type="subcellular location">
    <subcellularLocation>
        <location evidence="1">Cytoplasm</location>
    </subcellularLocation>
</comment>
<feature type="region of interest" description="Disordered" evidence="9">
    <location>
        <begin position="24"/>
        <end position="53"/>
    </location>
</feature>
<dbReference type="RefSeq" id="XP_004710447.1">
    <property type="nucleotide sequence ID" value="XM_004710390.1"/>
</dbReference>
<dbReference type="PROSITE" id="PS51522">
    <property type="entry name" value="ZF_NANOS"/>
    <property type="match status" value="1"/>
</dbReference>
<reference evidence="12" key="1">
    <citation type="submission" date="2025-08" db="UniProtKB">
        <authorList>
            <consortium name="RefSeq"/>
        </authorList>
    </citation>
    <scope>IDENTIFICATION</scope>
</reference>
<evidence type="ECO:0000256" key="8">
    <source>
        <dbReference type="PROSITE-ProRule" id="PRU00855"/>
    </source>
</evidence>
<keyword evidence="2" id="KW-0963">Cytoplasm</keyword>
<dbReference type="PANTHER" id="PTHR12887">
    <property type="entry name" value="NANOS PROTEIN"/>
    <property type="match status" value="1"/>
</dbReference>
<evidence type="ECO:0000256" key="4">
    <source>
        <dbReference type="ARBA" id="ARBA00022771"/>
    </source>
</evidence>
<feature type="domain" description="Nanos-type" evidence="10">
    <location>
        <begin position="59"/>
        <end position="113"/>
    </location>
</feature>
<comment type="similarity">
    <text evidence="8">Belongs to the nanos family.</text>
</comment>
<keyword evidence="6 8" id="KW-0810">Translation regulation</keyword>
<keyword evidence="7 8" id="KW-0694">RNA-binding</keyword>
<dbReference type="GeneID" id="101663229"/>
<dbReference type="Gene3D" id="4.10.60.30">
    <property type="entry name" value="Nanos, RNA-binding domain"/>
    <property type="match status" value="1"/>
</dbReference>
<gene>
    <name evidence="12" type="primary">NANOS2</name>
</gene>
<evidence type="ECO:0000256" key="7">
    <source>
        <dbReference type="ARBA" id="ARBA00022884"/>
    </source>
</evidence>
<evidence type="ECO:0000313" key="12">
    <source>
        <dbReference type="RefSeq" id="XP_004710447.1"/>
    </source>
</evidence>
<evidence type="ECO:0000259" key="10">
    <source>
        <dbReference type="PROSITE" id="PS51522"/>
    </source>
</evidence>
<sequence length="135" mass="14647">MQSPTFDMWKDYLHLSQLVLALAQSRSPRPEDQGVSEPRPEPPLGQSEGQGGPGAGGGLCNFCKHNGESRNVYASHQLKTPEGVVVCPILRHYVCPLCGATGGQAHTLKYCPLSSSQQSLYRRSGRNSAGRKVKR</sequence>
<evidence type="ECO:0000256" key="3">
    <source>
        <dbReference type="ARBA" id="ARBA00022723"/>
    </source>
</evidence>
<keyword evidence="5" id="KW-0862">Zinc</keyword>
<protein>
    <submittedName>
        <fullName evidence="12">Nanos homolog 2</fullName>
    </submittedName>
</protein>
<name>A0ABM0IY31_ECHTE</name>
<accession>A0ABM0IY31</accession>
<keyword evidence="11" id="KW-1185">Reference proteome</keyword>